<evidence type="ECO:0000313" key="4">
    <source>
        <dbReference type="Proteomes" id="UP000295668"/>
    </source>
</evidence>
<evidence type="ECO:0000256" key="2">
    <source>
        <dbReference type="SAM" id="SignalP"/>
    </source>
</evidence>
<evidence type="ECO:0000313" key="3">
    <source>
        <dbReference type="EMBL" id="TDG34837.1"/>
    </source>
</evidence>
<feature type="chain" id="PRO_5020295931" evidence="2">
    <location>
        <begin position="27"/>
        <end position="177"/>
    </location>
</feature>
<dbReference type="InterPro" id="IPR019734">
    <property type="entry name" value="TPR_rpt"/>
</dbReference>
<dbReference type="OrthoDB" id="730498at2"/>
<reference evidence="3 4" key="1">
    <citation type="submission" date="2019-02" db="EMBL/GenBank/DDBJ databases">
        <title>Pedobacter sp. nov., a novel speices isolated from soil of pinguins habitat in Antarcitica.</title>
        <authorList>
            <person name="He R.-H."/>
        </authorList>
    </citation>
    <scope>NUCLEOTIDE SEQUENCE [LARGE SCALE GENOMIC DNA]</scope>
    <source>
        <strain evidence="3 4">E01020</strain>
    </source>
</reference>
<dbReference type="InterPro" id="IPR011990">
    <property type="entry name" value="TPR-like_helical_dom_sf"/>
</dbReference>
<dbReference type="Proteomes" id="UP000295668">
    <property type="component" value="Unassembled WGS sequence"/>
</dbReference>
<dbReference type="EMBL" id="SJCY01000018">
    <property type="protein sequence ID" value="TDG34837.1"/>
    <property type="molecule type" value="Genomic_DNA"/>
</dbReference>
<feature type="repeat" description="TPR" evidence="1">
    <location>
        <begin position="89"/>
        <end position="122"/>
    </location>
</feature>
<sequence length="177" mass="20543">MKLTTKKCIFCALSVVLNSLFFFLQAKGQIKDEYEGLSKTERLQKLKAVINQNPCDSRVHQAYIHHYGIGVSGLEQEYIDWMKKFPNIGEIQLAIGETFLEANNYKKATYYLEIAVKLNPKLTSGWISLSQIADIEKGYEMEINYLKKGVNANRTDPEILFNMLMRSNRQKEWFFRG</sequence>
<dbReference type="Gene3D" id="1.25.40.10">
    <property type="entry name" value="Tetratricopeptide repeat domain"/>
    <property type="match status" value="1"/>
</dbReference>
<keyword evidence="1" id="KW-0802">TPR repeat</keyword>
<dbReference type="RefSeq" id="WP_133263816.1">
    <property type="nucleotide sequence ID" value="NZ_SJCY01000018.1"/>
</dbReference>
<keyword evidence="4" id="KW-1185">Reference proteome</keyword>
<dbReference type="PROSITE" id="PS50005">
    <property type="entry name" value="TPR"/>
    <property type="match status" value="1"/>
</dbReference>
<accession>A0A4R5MH41</accession>
<gene>
    <name evidence="3" type="ORF">EZJ43_16450</name>
</gene>
<comment type="caution">
    <text evidence="3">The sequence shown here is derived from an EMBL/GenBank/DDBJ whole genome shotgun (WGS) entry which is preliminary data.</text>
</comment>
<feature type="signal peptide" evidence="2">
    <location>
        <begin position="1"/>
        <end position="26"/>
    </location>
</feature>
<protein>
    <submittedName>
        <fullName evidence="3">Uncharacterized protein</fullName>
    </submittedName>
</protein>
<name>A0A4R5MH41_9SPHI</name>
<dbReference type="AlphaFoldDB" id="A0A4R5MH41"/>
<evidence type="ECO:0000256" key="1">
    <source>
        <dbReference type="PROSITE-ProRule" id="PRU00339"/>
    </source>
</evidence>
<proteinExistence type="predicted"/>
<dbReference type="SUPFAM" id="SSF81901">
    <property type="entry name" value="HCP-like"/>
    <property type="match status" value="1"/>
</dbReference>
<keyword evidence="2" id="KW-0732">Signal</keyword>
<organism evidence="3 4">
    <name type="scientific">Pedobacter changchengzhani</name>
    <dbReference type="NCBI Taxonomy" id="2529274"/>
    <lineage>
        <taxon>Bacteria</taxon>
        <taxon>Pseudomonadati</taxon>
        <taxon>Bacteroidota</taxon>
        <taxon>Sphingobacteriia</taxon>
        <taxon>Sphingobacteriales</taxon>
        <taxon>Sphingobacteriaceae</taxon>
        <taxon>Pedobacter</taxon>
    </lineage>
</organism>